<dbReference type="Pfam" id="PF00543">
    <property type="entry name" value="P-II"/>
    <property type="match status" value="1"/>
</dbReference>
<keyword evidence="2" id="KW-1185">Reference proteome</keyword>
<dbReference type="Proteomes" id="UP000184010">
    <property type="component" value="Unassembled WGS sequence"/>
</dbReference>
<evidence type="ECO:0000313" key="1">
    <source>
        <dbReference type="EMBL" id="SHN58996.1"/>
    </source>
</evidence>
<reference evidence="2" key="1">
    <citation type="submission" date="2016-12" db="EMBL/GenBank/DDBJ databases">
        <authorList>
            <person name="Varghese N."/>
            <person name="Submissions S."/>
        </authorList>
    </citation>
    <scope>NUCLEOTIDE SEQUENCE [LARGE SCALE GENOMIC DNA]</scope>
    <source>
        <strain evidence="2">DSM 11544</strain>
    </source>
</reference>
<dbReference type="Gene3D" id="3.30.70.120">
    <property type="match status" value="1"/>
</dbReference>
<dbReference type="PROSITE" id="PS51343">
    <property type="entry name" value="PII_GLNB_DOM"/>
    <property type="match status" value="1"/>
</dbReference>
<dbReference type="GO" id="GO:0030234">
    <property type="term" value="F:enzyme regulator activity"/>
    <property type="evidence" value="ECO:0007669"/>
    <property type="project" value="InterPro"/>
</dbReference>
<gene>
    <name evidence="1" type="ORF">SAMN02745215_00999</name>
</gene>
<organism evidence="1 2">
    <name type="scientific">Desulfitobacterium chlororespirans DSM 11544</name>
    <dbReference type="NCBI Taxonomy" id="1121395"/>
    <lineage>
        <taxon>Bacteria</taxon>
        <taxon>Bacillati</taxon>
        <taxon>Bacillota</taxon>
        <taxon>Clostridia</taxon>
        <taxon>Eubacteriales</taxon>
        <taxon>Desulfitobacteriaceae</taxon>
        <taxon>Desulfitobacterium</taxon>
    </lineage>
</organism>
<sequence length="105" mass="10968">MENDNNNNLKALYIIVNAGFADEVVEIARQAGAGGGTVINARGSGPVHKSIMGITVDTEKEIILSIVSGDVVEKVMAAIGEKAGLKSPANGICFIMPVEKCLIKQ</sequence>
<dbReference type="SUPFAM" id="SSF54913">
    <property type="entry name" value="GlnB-like"/>
    <property type="match status" value="1"/>
</dbReference>
<dbReference type="STRING" id="1121395.SAMN02745215_00999"/>
<protein>
    <submittedName>
        <fullName evidence="1">Nitrogen regulatory protein P-II family</fullName>
    </submittedName>
</protein>
<dbReference type="GO" id="GO:0006808">
    <property type="term" value="P:regulation of nitrogen utilization"/>
    <property type="evidence" value="ECO:0007669"/>
    <property type="project" value="InterPro"/>
</dbReference>
<dbReference type="InterPro" id="IPR002187">
    <property type="entry name" value="N-reg_PII"/>
</dbReference>
<dbReference type="RefSeq" id="WP_072771547.1">
    <property type="nucleotide sequence ID" value="NZ_FRDN01000004.1"/>
</dbReference>
<proteinExistence type="predicted"/>
<dbReference type="InterPro" id="IPR015867">
    <property type="entry name" value="N-reg_PII/ATP_PRibTrfase_C"/>
</dbReference>
<accession>A0A1M7SKP6</accession>
<evidence type="ECO:0000313" key="2">
    <source>
        <dbReference type="Proteomes" id="UP000184010"/>
    </source>
</evidence>
<dbReference type="SMART" id="SM00938">
    <property type="entry name" value="P-II"/>
    <property type="match status" value="1"/>
</dbReference>
<dbReference type="AlphaFoldDB" id="A0A1M7SKP6"/>
<dbReference type="InterPro" id="IPR011322">
    <property type="entry name" value="N-reg_PII-like_a/b"/>
</dbReference>
<dbReference type="EMBL" id="FRDN01000004">
    <property type="protein sequence ID" value="SHN58996.1"/>
    <property type="molecule type" value="Genomic_DNA"/>
</dbReference>
<name>A0A1M7SKP6_9FIRM</name>